<reference evidence="1" key="1">
    <citation type="submission" date="2022-08" db="EMBL/GenBank/DDBJ databases">
        <title>Genome Sequence of Lecanicillium fungicola.</title>
        <authorList>
            <person name="Buettner E."/>
        </authorList>
    </citation>
    <scope>NUCLEOTIDE SEQUENCE</scope>
    <source>
        <strain evidence="1">Babe33</strain>
    </source>
</reference>
<sequence>MKPQFAAFSFIFHVALASPGARVVNRCPFAVYLQSVQQAPSETHELQPGDLYFEPYKPVLDGTGVSIKIATANLGTSLAGPLTQFEYAFVPGQNPDLYYDISSINDMAPRQFCQYGLHVQPSSADCASIDCPSDCGNFCSQVYNEPNDDFATKGCHASSDTTLTLCG</sequence>
<comment type="caution">
    <text evidence="1">The sequence shown here is derived from an EMBL/GenBank/DDBJ whole genome shotgun (WGS) entry which is preliminary data.</text>
</comment>
<dbReference type="Proteomes" id="UP001143910">
    <property type="component" value="Unassembled WGS sequence"/>
</dbReference>
<keyword evidence="2" id="KW-1185">Reference proteome</keyword>
<dbReference type="EMBL" id="JANJQO010000102">
    <property type="protein sequence ID" value="KAJ2981950.1"/>
    <property type="molecule type" value="Genomic_DNA"/>
</dbReference>
<proteinExistence type="predicted"/>
<evidence type="ECO:0000313" key="2">
    <source>
        <dbReference type="Proteomes" id="UP001143910"/>
    </source>
</evidence>
<organism evidence="1 2">
    <name type="scientific">Zarea fungicola</name>
    <dbReference type="NCBI Taxonomy" id="93591"/>
    <lineage>
        <taxon>Eukaryota</taxon>
        <taxon>Fungi</taxon>
        <taxon>Dikarya</taxon>
        <taxon>Ascomycota</taxon>
        <taxon>Pezizomycotina</taxon>
        <taxon>Sordariomycetes</taxon>
        <taxon>Hypocreomycetidae</taxon>
        <taxon>Hypocreales</taxon>
        <taxon>Cordycipitaceae</taxon>
        <taxon>Zarea</taxon>
    </lineage>
</organism>
<accession>A0ACC1NRJ3</accession>
<evidence type="ECO:0000313" key="1">
    <source>
        <dbReference type="EMBL" id="KAJ2981950.1"/>
    </source>
</evidence>
<gene>
    <name evidence="1" type="ORF">NQ176_g1707</name>
</gene>
<protein>
    <submittedName>
        <fullName evidence="1">Uncharacterized protein</fullName>
    </submittedName>
</protein>
<name>A0ACC1NRJ3_9HYPO</name>